<name>A0A2A2KBL3_9BILA</name>
<accession>A0A2A2KBL3</accession>
<proteinExistence type="predicted"/>
<protein>
    <submittedName>
        <fullName evidence="1">Uncharacterized protein</fullName>
    </submittedName>
</protein>
<dbReference type="Proteomes" id="UP000218231">
    <property type="component" value="Unassembled WGS sequence"/>
</dbReference>
<reference evidence="1 2" key="1">
    <citation type="journal article" date="2017" name="Curr. Biol.">
        <title>Genome architecture and evolution of a unichromosomal asexual nematode.</title>
        <authorList>
            <person name="Fradin H."/>
            <person name="Zegar C."/>
            <person name="Gutwein M."/>
            <person name="Lucas J."/>
            <person name="Kovtun M."/>
            <person name="Corcoran D."/>
            <person name="Baugh L.R."/>
            <person name="Kiontke K."/>
            <person name="Gunsalus K."/>
            <person name="Fitch D.H."/>
            <person name="Piano F."/>
        </authorList>
    </citation>
    <scope>NUCLEOTIDE SEQUENCE [LARGE SCALE GENOMIC DNA]</scope>
    <source>
        <strain evidence="1">PF1309</strain>
    </source>
</reference>
<dbReference type="EMBL" id="LIAE01009097">
    <property type="protein sequence ID" value="PAV71253.1"/>
    <property type="molecule type" value="Genomic_DNA"/>
</dbReference>
<dbReference type="AlphaFoldDB" id="A0A2A2KBL3"/>
<sequence length="168" mass="17905">MRSANHKPGPVPTSASATTKSASRRACWKLGCKAWIGDADHCNAHTTTLEHLQPLDAQGLGLGIGQAGTQALAVLQGQALFAAGLAPQLFEQRGQYCIASSLGLAGKAGIEQRRQLKLPGTRIRPAHPRGTPQLITSRLLAIDSAIPVHVGLRILRRLRDSLMAENRL</sequence>
<gene>
    <name evidence="1" type="ORF">WR25_09845</name>
</gene>
<evidence type="ECO:0000313" key="2">
    <source>
        <dbReference type="Proteomes" id="UP000218231"/>
    </source>
</evidence>
<evidence type="ECO:0000313" key="1">
    <source>
        <dbReference type="EMBL" id="PAV71253.1"/>
    </source>
</evidence>
<comment type="caution">
    <text evidence="1">The sequence shown here is derived from an EMBL/GenBank/DDBJ whole genome shotgun (WGS) entry which is preliminary data.</text>
</comment>
<organism evidence="1 2">
    <name type="scientific">Diploscapter pachys</name>
    <dbReference type="NCBI Taxonomy" id="2018661"/>
    <lineage>
        <taxon>Eukaryota</taxon>
        <taxon>Metazoa</taxon>
        <taxon>Ecdysozoa</taxon>
        <taxon>Nematoda</taxon>
        <taxon>Chromadorea</taxon>
        <taxon>Rhabditida</taxon>
        <taxon>Rhabditina</taxon>
        <taxon>Rhabditomorpha</taxon>
        <taxon>Rhabditoidea</taxon>
        <taxon>Rhabditidae</taxon>
        <taxon>Diploscapter</taxon>
    </lineage>
</organism>
<keyword evidence="2" id="KW-1185">Reference proteome</keyword>